<accession>A0ABT4DYY6</accession>
<gene>
    <name evidence="11" type="ORF">M5X09_23450</name>
</gene>
<dbReference type="Gene3D" id="2.30.30.60">
    <property type="match status" value="1"/>
</dbReference>
<evidence type="ECO:0000256" key="3">
    <source>
        <dbReference type="ARBA" id="ARBA00022475"/>
    </source>
</evidence>
<comment type="subcellular location">
    <subcellularLocation>
        <location evidence="1">Cell membrane</location>
        <topology evidence="1">Multi-pass membrane protein</topology>
    </subcellularLocation>
</comment>
<dbReference type="SUPFAM" id="SSF82689">
    <property type="entry name" value="Mechanosensitive channel protein MscS (YggB), C-terminal domain"/>
    <property type="match status" value="1"/>
</dbReference>
<dbReference type="SUPFAM" id="SSF82861">
    <property type="entry name" value="Mechanosensitive channel protein MscS (YggB), transmembrane region"/>
    <property type="match status" value="1"/>
</dbReference>
<evidence type="ECO:0000259" key="9">
    <source>
        <dbReference type="Pfam" id="PF21082"/>
    </source>
</evidence>
<evidence type="ECO:0000313" key="12">
    <source>
        <dbReference type="Proteomes" id="UP001207626"/>
    </source>
</evidence>
<evidence type="ECO:0000256" key="1">
    <source>
        <dbReference type="ARBA" id="ARBA00004651"/>
    </source>
</evidence>
<dbReference type="InterPro" id="IPR045276">
    <property type="entry name" value="YbiO_bact"/>
</dbReference>
<evidence type="ECO:0000256" key="4">
    <source>
        <dbReference type="ARBA" id="ARBA00022692"/>
    </source>
</evidence>
<dbReference type="InterPro" id="IPR011014">
    <property type="entry name" value="MscS_channel_TM-2"/>
</dbReference>
<evidence type="ECO:0000256" key="5">
    <source>
        <dbReference type="ARBA" id="ARBA00022989"/>
    </source>
</evidence>
<dbReference type="Pfam" id="PF21088">
    <property type="entry name" value="MS_channel_1st"/>
    <property type="match status" value="1"/>
</dbReference>
<keyword evidence="5 7" id="KW-1133">Transmembrane helix</keyword>
<keyword evidence="12" id="KW-1185">Reference proteome</keyword>
<feature type="domain" description="Mechanosensitive ion channel transmembrane helices 2/3" evidence="10">
    <location>
        <begin position="103"/>
        <end position="137"/>
    </location>
</feature>
<name>A0ABT4DYY6_9BACL</name>
<sequence length="313" mass="34772">MLWAQPANPQTVEDNIENTLSLFEKWQQGVIDWLTDSGTWEMILIKAIKIALIVLITRIVIRVVYRMINHTVMKREKNRMGMNPRRLLTVGKLLKNVTSLVMNFIMILLILSEFNVNLAPLLAGAGVVGLAIGFGAQSLVKDVMTGFFIIFEDQFAVGDVIKVGQFQGTVEMIGLRSTRIHSWTGEVHIIPNGIITEVTNFSLNNSIAVVDISIAYEENVDEAIDVMSKALGTLPERNENVVNVPQVLGVQMLAASEVTIRVIAECKPYTQAGVSRQMNAEMKKALEDHGIEIPYPRLVTYQRMEQGGVNHGA</sequence>
<comment type="caution">
    <text evidence="11">The sequence shown here is derived from an EMBL/GenBank/DDBJ whole genome shotgun (WGS) entry which is preliminary data.</text>
</comment>
<dbReference type="PANTHER" id="PTHR30460">
    <property type="entry name" value="MODERATE CONDUCTANCE MECHANOSENSITIVE CHANNEL YBIO"/>
    <property type="match status" value="1"/>
</dbReference>
<evidence type="ECO:0000313" key="11">
    <source>
        <dbReference type="EMBL" id="MCY9522577.1"/>
    </source>
</evidence>
<dbReference type="RefSeq" id="WP_087434839.1">
    <property type="nucleotide sequence ID" value="NZ_JAMDLV010000015.1"/>
</dbReference>
<evidence type="ECO:0000256" key="6">
    <source>
        <dbReference type="ARBA" id="ARBA00023136"/>
    </source>
</evidence>
<feature type="transmembrane region" description="Helical" evidence="7">
    <location>
        <begin position="43"/>
        <end position="65"/>
    </location>
</feature>
<reference evidence="11 12" key="1">
    <citation type="submission" date="2022-05" db="EMBL/GenBank/DDBJ databases">
        <title>Genome Sequencing of Bee-Associated Microbes.</title>
        <authorList>
            <person name="Dunlap C."/>
        </authorList>
    </citation>
    <scope>NUCLEOTIDE SEQUENCE [LARGE SCALE GENOMIC DNA]</scope>
    <source>
        <strain evidence="11 12">NRRL NRS-1438</strain>
    </source>
</reference>
<protein>
    <submittedName>
        <fullName evidence="11">Mechanosensitive ion channel family protein</fullName>
    </submittedName>
</protein>
<dbReference type="Gene3D" id="3.30.70.100">
    <property type="match status" value="1"/>
</dbReference>
<dbReference type="InterPro" id="IPR006685">
    <property type="entry name" value="MscS_channel_2nd"/>
</dbReference>
<feature type="domain" description="Mechanosensitive ion channel MscS" evidence="8">
    <location>
        <begin position="139"/>
        <end position="202"/>
    </location>
</feature>
<keyword evidence="4 7" id="KW-0812">Transmembrane</keyword>
<dbReference type="SUPFAM" id="SSF50182">
    <property type="entry name" value="Sm-like ribonucleoproteins"/>
    <property type="match status" value="1"/>
</dbReference>
<feature type="domain" description="Mechanosensitive ion channel MscS C-terminal" evidence="9">
    <location>
        <begin position="209"/>
        <end position="293"/>
    </location>
</feature>
<evidence type="ECO:0000256" key="2">
    <source>
        <dbReference type="ARBA" id="ARBA00008017"/>
    </source>
</evidence>
<dbReference type="InterPro" id="IPR011066">
    <property type="entry name" value="MscS_channel_C_sf"/>
</dbReference>
<evidence type="ECO:0000259" key="8">
    <source>
        <dbReference type="Pfam" id="PF00924"/>
    </source>
</evidence>
<dbReference type="InterPro" id="IPR049278">
    <property type="entry name" value="MS_channel_C"/>
</dbReference>
<organism evidence="11 12">
    <name type="scientific">Paenibacillus apiarius</name>
    <dbReference type="NCBI Taxonomy" id="46240"/>
    <lineage>
        <taxon>Bacteria</taxon>
        <taxon>Bacillati</taxon>
        <taxon>Bacillota</taxon>
        <taxon>Bacilli</taxon>
        <taxon>Bacillales</taxon>
        <taxon>Paenibacillaceae</taxon>
        <taxon>Paenibacillus</taxon>
    </lineage>
</organism>
<dbReference type="Proteomes" id="UP001207626">
    <property type="component" value="Unassembled WGS sequence"/>
</dbReference>
<feature type="transmembrane region" description="Helical" evidence="7">
    <location>
        <begin position="118"/>
        <end position="140"/>
    </location>
</feature>
<dbReference type="Pfam" id="PF21082">
    <property type="entry name" value="MS_channel_3rd"/>
    <property type="match status" value="1"/>
</dbReference>
<dbReference type="InterPro" id="IPR023408">
    <property type="entry name" value="MscS_beta-dom_sf"/>
</dbReference>
<proteinExistence type="inferred from homology"/>
<keyword evidence="3" id="KW-1003">Cell membrane</keyword>
<dbReference type="Gene3D" id="1.10.287.1260">
    <property type="match status" value="1"/>
</dbReference>
<keyword evidence="6 7" id="KW-0472">Membrane</keyword>
<dbReference type="EMBL" id="JAMDLW010000039">
    <property type="protein sequence ID" value="MCY9522577.1"/>
    <property type="molecule type" value="Genomic_DNA"/>
</dbReference>
<dbReference type="Pfam" id="PF00924">
    <property type="entry name" value="MS_channel_2nd"/>
    <property type="match status" value="1"/>
</dbReference>
<feature type="transmembrane region" description="Helical" evidence="7">
    <location>
        <begin position="86"/>
        <end position="112"/>
    </location>
</feature>
<dbReference type="InterPro" id="IPR049142">
    <property type="entry name" value="MS_channel_1st"/>
</dbReference>
<comment type="similarity">
    <text evidence="2">Belongs to the MscS (TC 1.A.23) family.</text>
</comment>
<evidence type="ECO:0000256" key="7">
    <source>
        <dbReference type="SAM" id="Phobius"/>
    </source>
</evidence>
<dbReference type="PANTHER" id="PTHR30460:SF0">
    <property type="entry name" value="MODERATE CONDUCTANCE MECHANOSENSITIVE CHANNEL YBIO"/>
    <property type="match status" value="1"/>
</dbReference>
<dbReference type="InterPro" id="IPR010920">
    <property type="entry name" value="LSM_dom_sf"/>
</dbReference>
<evidence type="ECO:0000259" key="10">
    <source>
        <dbReference type="Pfam" id="PF21088"/>
    </source>
</evidence>